<feature type="transmembrane region" description="Helical" evidence="2">
    <location>
        <begin position="7"/>
        <end position="25"/>
    </location>
</feature>
<accession>A0A1Q2HQ31</accession>
<reference evidence="4" key="1">
    <citation type="submission" date="2017-02" db="EMBL/GenBank/DDBJ databases">
        <title>Comparative genomics and description of representatives of a novel lineage of planctomycetes thriving in anoxic sediments.</title>
        <authorList>
            <person name="Spring S."/>
            <person name="Bunk B."/>
            <person name="Sproer C."/>
            <person name="Klenk H.-P."/>
        </authorList>
    </citation>
    <scope>NUCLEOTIDE SEQUENCE [LARGE SCALE GENOMIC DNA]</scope>
    <source>
        <strain evidence="4">L21-RPul-D3</strain>
    </source>
</reference>
<dbReference type="EMBL" id="CP019633">
    <property type="protein sequence ID" value="AQQ09460.1"/>
    <property type="molecule type" value="Genomic_DNA"/>
</dbReference>
<dbReference type="Proteomes" id="UP000188273">
    <property type="component" value="Chromosome"/>
</dbReference>
<dbReference type="AlphaFoldDB" id="A0A1Q2HQ31"/>
<protein>
    <submittedName>
        <fullName evidence="3">Uncharacterized protein</fullName>
    </submittedName>
</protein>
<gene>
    <name evidence="3" type="ORF">L21SP3_01265</name>
</gene>
<keyword evidence="2" id="KW-0812">Transmembrane</keyword>
<feature type="compositionally biased region" description="Basic and acidic residues" evidence="1">
    <location>
        <begin position="118"/>
        <end position="127"/>
    </location>
</feature>
<proteinExistence type="predicted"/>
<evidence type="ECO:0000313" key="4">
    <source>
        <dbReference type="Proteomes" id="UP000188273"/>
    </source>
</evidence>
<keyword evidence="2" id="KW-0472">Membrane</keyword>
<dbReference type="KEGG" id="pbu:L21SP3_01265"/>
<dbReference type="OrthoDB" id="9925651at2"/>
<dbReference type="STRING" id="1940790.L21SP3_01265"/>
<dbReference type="RefSeq" id="WP_077540054.1">
    <property type="nucleotide sequence ID" value="NZ_CP019633.1"/>
</dbReference>
<sequence>MQEKIAFWILGVSILLLIPILYFSLNMIEHRVASVNTEDALLYITVTDSSEVSYQPQQIQAMLGYYTKECIMFGFYSGLGIAFILLLLASMQSRRSRRKFIEALLPEKEQENSGGKSELSKEQDDKA</sequence>
<feature type="region of interest" description="Disordered" evidence="1">
    <location>
        <begin position="108"/>
        <end position="127"/>
    </location>
</feature>
<keyword evidence="2" id="KW-1133">Transmembrane helix</keyword>
<name>A0A1Q2HQ31_9BACT</name>
<evidence type="ECO:0000256" key="2">
    <source>
        <dbReference type="SAM" id="Phobius"/>
    </source>
</evidence>
<evidence type="ECO:0000313" key="3">
    <source>
        <dbReference type="EMBL" id="AQQ09460.1"/>
    </source>
</evidence>
<organism evidence="3 4">
    <name type="scientific">Sedimentisphaera cyanobacteriorum</name>
    <dbReference type="NCBI Taxonomy" id="1940790"/>
    <lineage>
        <taxon>Bacteria</taxon>
        <taxon>Pseudomonadati</taxon>
        <taxon>Planctomycetota</taxon>
        <taxon>Phycisphaerae</taxon>
        <taxon>Sedimentisphaerales</taxon>
        <taxon>Sedimentisphaeraceae</taxon>
        <taxon>Sedimentisphaera</taxon>
    </lineage>
</organism>
<feature type="transmembrane region" description="Helical" evidence="2">
    <location>
        <begin position="71"/>
        <end position="89"/>
    </location>
</feature>
<keyword evidence="4" id="KW-1185">Reference proteome</keyword>
<evidence type="ECO:0000256" key="1">
    <source>
        <dbReference type="SAM" id="MobiDB-lite"/>
    </source>
</evidence>